<comment type="caution">
    <text evidence="2">The sequence shown here is derived from an EMBL/GenBank/DDBJ whole genome shotgun (WGS) entry which is preliminary data.</text>
</comment>
<feature type="domain" description="DUF4440" evidence="1">
    <location>
        <begin position="7"/>
        <end position="117"/>
    </location>
</feature>
<evidence type="ECO:0000313" key="2">
    <source>
        <dbReference type="EMBL" id="MFC5547428.1"/>
    </source>
</evidence>
<reference evidence="3" key="1">
    <citation type="journal article" date="2019" name="Int. J. Syst. Evol. Microbiol.">
        <title>The Global Catalogue of Microorganisms (GCM) 10K type strain sequencing project: providing services to taxonomists for standard genome sequencing and annotation.</title>
        <authorList>
            <consortium name="The Broad Institute Genomics Platform"/>
            <consortium name="The Broad Institute Genome Sequencing Center for Infectious Disease"/>
            <person name="Wu L."/>
            <person name="Ma J."/>
        </authorList>
    </citation>
    <scope>NUCLEOTIDE SEQUENCE [LARGE SCALE GENOMIC DNA]</scope>
    <source>
        <strain evidence="3">CGMCC 4.5798</strain>
    </source>
</reference>
<dbReference type="InterPro" id="IPR027843">
    <property type="entry name" value="DUF4440"/>
</dbReference>
<sequence>MALKDEIQAAQDRLADAVAARDPARAAALYTDDARLIPQGAPACADRAAIAAFFAGAFDKGIAGARFTTDEVDGDDALATELGRYQLYAAAPGGDRVLAAEGRYLVVWRKVDGAWRMHRDMFNTA</sequence>
<dbReference type="InterPro" id="IPR011944">
    <property type="entry name" value="Steroid_delta5-4_isomerase"/>
</dbReference>
<dbReference type="Pfam" id="PF14534">
    <property type="entry name" value="DUF4440"/>
    <property type="match status" value="1"/>
</dbReference>
<keyword evidence="3" id="KW-1185">Reference proteome</keyword>
<organism evidence="2 3">
    <name type="scientific">Massilia aerilata</name>
    <dbReference type="NCBI Taxonomy" id="453817"/>
    <lineage>
        <taxon>Bacteria</taxon>
        <taxon>Pseudomonadati</taxon>
        <taxon>Pseudomonadota</taxon>
        <taxon>Betaproteobacteria</taxon>
        <taxon>Burkholderiales</taxon>
        <taxon>Oxalobacteraceae</taxon>
        <taxon>Telluria group</taxon>
        <taxon>Massilia</taxon>
    </lineage>
</organism>
<dbReference type="InterPro" id="IPR032710">
    <property type="entry name" value="NTF2-like_dom_sf"/>
</dbReference>
<protein>
    <submittedName>
        <fullName evidence="2">SgcJ/EcaC family oxidoreductase</fullName>
    </submittedName>
</protein>
<dbReference type="Proteomes" id="UP001596086">
    <property type="component" value="Unassembled WGS sequence"/>
</dbReference>
<name>A0ABW0RRV4_9BURK</name>
<dbReference type="SUPFAM" id="SSF54427">
    <property type="entry name" value="NTF2-like"/>
    <property type="match status" value="1"/>
</dbReference>
<dbReference type="Gene3D" id="3.10.450.50">
    <property type="match status" value="1"/>
</dbReference>
<dbReference type="RefSeq" id="WP_379766680.1">
    <property type="nucleotide sequence ID" value="NZ_JBHSMZ010000001.1"/>
</dbReference>
<gene>
    <name evidence="2" type="ORF">ACFPO9_02725</name>
</gene>
<proteinExistence type="predicted"/>
<evidence type="ECO:0000259" key="1">
    <source>
        <dbReference type="Pfam" id="PF14534"/>
    </source>
</evidence>
<dbReference type="EMBL" id="JBHSMZ010000001">
    <property type="protein sequence ID" value="MFC5547428.1"/>
    <property type="molecule type" value="Genomic_DNA"/>
</dbReference>
<accession>A0ABW0RRV4</accession>
<dbReference type="NCBIfam" id="TIGR02246">
    <property type="entry name" value="SgcJ/EcaC family oxidoreductase"/>
    <property type="match status" value="1"/>
</dbReference>
<evidence type="ECO:0000313" key="3">
    <source>
        <dbReference type="Proteomes" id="UP001596086"/>
    </source>
</evidence>